<dbReference type="RefSeq" id="WP_379746284.1">
    <property type="nucleotide sequence ID" value="NZ_JBHTCP010000004.1"/>
</dbReference>
<dbReference type="PANTHER" id="PTHR42855">
    <property type="entry name" value="ABC TRANSPORTER ATP-BINDING SUBUNIT"/>
    <property type="match status" value="1"/>
</dbReference>
<dbReference type="Proteomes" id="UP001596549">
    <property type="component" value="Unassembled WGS sequence"/>
</dbReference>
<dbReference type="SUPFAM" id="SSF52540">
    <property type="entry name" value="P-loop containing nucleoside triphosphate hydrolases"/>
    <property type="match status" value="2"/>
</dbReference>
<accession>A0ABW2NME3</accession>
<sequence>MIICSLNNVSKMYGGNSVFKNIHVEIHENDRIGLIGRNGTGKTTLFKLIAGLENSDTGTISLKNDVEIGYLEQLPSVSDGTKVLDVLKSSFQELNAIENKIHELSLMISKPENEDKLEKLLNRLYSLQEEYSEKGGYETESKITGVLKGLKLEQLRDCEFQLLSGGEKTKVGLASVLLKEPDLLMLDEPTNHLDLTTMNWLEDYLTRFKGAVVIISHDRYFLDKVCNKTLDLEDGELTLYLGNYTTFMKLKEEQLLQEFHQYKEQQKKIKQMKEAIKRLRDWANRGGNEKFYKRAFSMQKALDRMDKRTRPVMERKKAQLSFDMSDRSGKDVVSFKDVARSFGQRVLFNGIQLDVYFGEKTAIIGDNGTGKSSLIKMIMGESPDSGTVKVGSSVKLGYLTQNSLEGCENKTVLSVFRDAVSVEEGEARHLLAKYLFYGTAVFKKVGDLSGGERTRLRFAQLVHENHNLLLLDEPTNHLDIDSREVLEEALEHYKGTVIAVSHDRYFLNKLFRKTALLKDGTLTVYNGTFDEMEAALNRTL</sequence>
<keyword evidence="2" id="KW-0067">ATP-binding</keyword>
<dbReference type="InterPro" id="IPR032781">
    <property type="entry name" value="ABC_tran_Xtn"/>
</dbReference>
<dbReference type="PROSITE" id="PS00211">
    <property type="entry name" value="ABC_TRANSPORTER_1"/>
    <property type="match status" value="2"/>
</dbReference>
<evidence type="ECO:0000313" key="5">
    <source>
        <dbReference type="Proteomes" id="UP001596549"/>
    </source>
</evidence>
<dbReference type="Pfam" id="PF12848">
    <property type="entry name" value="ABC_tran_Xtn"/>
    <property type="match status" value="1"/>
</dbReference>
<dbReference type="SMART" id="SM00382">
    <property type="entry name" value="AAA"/>
    <property type="match status" value="2"/>
</dbReference>
<protein>
    <submittedName>
        <fullName evidence="4">Ribosomal protection-like ABC-F family protein</fullName>
    </submittedName>
</protein>
<dbReference type="InterPro" id="IPR003593">
    <property type="entry name" value="AAA+_ATPase"/>
</dbReference>
<dbReference type="InterPro" id="IPR003439">
    <property type="entry name" value="ABC_transporter-like_ATP-bd"/>
</dbReference>
<keyword evidence="1" id="KW-0547">Nucleotide-binding</keyword>
<evidence type="ECO:0000256" key="1">
    <source>
        <dbReference type="ARBA" id="ARBA00022741"/>
    </source>
</evidence>
<comment type="caution">
    <text evidence="4">The sequence shown here is derived from an EMBL/GenBank/DDBJ whole genome shotgun (WGS) entry which is preliminary data.</text>
</comment>
<evidence type="ECO:0000259" key="3">
    <source>
        <dbReference type="PROSITE" id="PS50893"/>
    </source>
</evidence>
<feature type="domain" description="ABC transporter" evidence="3">
    <location>
        <begin position="4"/>
        <end position="259"/>
    </location>
</feature>
<dbReference type="InterPro" id="IPR017871">
    <property type="entry name" value="ABC_transporter-like_CS"/>
</dbReference>
<dbReference type="Gene3D" id="3.40.50.300">
    <property type="entry name" value="P-loop containing nucleotide triphosphate hydrolases"/>
    <property type="match status" value="2"/>
</dbReference>
<name>A0ABW2NME3_9BACL</name>
<dbReference type="Pfam" id="PF00005">
    <property type="entry name" value="ABC_tran"/>
    <property type="match status" value="2"/>
</dbReference>
<gene>
    <name evidence="4" type="primary">abc-f</name>
    <name evidence="4" type="ORF">ACFQPF_02960</name>
</gene>
<organism evidence="4 5">
    <name type="scientific">Fictibacillus iocasae</name>
    <dbReference type="NCBI Taxonomy" id="2715437"/>
    <lineage>
        <taxon>Bacteria</taxon>
        <taxon>Bacillati</taxon>
        <taxon>Bacillota</taxon>
        <taxon>Bacilli</taxon>
        <taxon>Bacillales</taxon>
        <taxon>Fictibacillaceae</taxon>
        <taxon>Fictibacillus</taxon>
    </lineage>
</organism>
<dbReference type="InterPro" id="IPR051309">
    <property type="entry name" value="ABCF_ATPase"/>
</dbReference>
<dbReference type="InterPro" id="IPR027417">
    <property type="entry name" value="P-loop_NTPase"/>
</dbReference>
<feature type="domain" description="ABC transporter" evidence="3">
    <location>
        <begin position="333"/>
        <end position="540"/>
    </location>
</feature>
<dbReference type="EMBL" id="JBHTCP010000004">
    <property type="protein sequence ID" value="MFC7370631.1"/>
    <property type="molecule type" value="Genomic_DNA"/>
</dbReference>
<reference evidence="5" key="1">
    <citation type="journal article" date="2019" name="Int. J. Syst. Evol. Microbiol.">
        <title>The Global Catalogue of Microorganisms (GCM) 10K type strain sequencing project: providing services to taxonomists for standard genome sequencing and annotation.</title>
        <authorList>
            <consortium name="The Broad Institute Genomics Platform"/>
            <consortium name="The Broad Institute Genome Sequencing Center for Infectious Disease"/>
            <person name="Wu L."/>
            <person name="Ma J."/>
        </authorList>
    </citation>
    <scope>NUCLEOTIDE SEQUENCE [LARGE SCALE GENOMIC DNA]</scope>
    <source>
        <strain evidence="5">NBRC 106396</strain>
    </source>
</reference>
<evidence type="ECO:0000313" key="4">
    <source>
        <dbReference type="EMBL" id="MFC7370631.1"/>
    </source>
</evidence>
<dbReference type="NCBIfam" id="NF000355">
    <property type="entry name" value="ribo_prot_ABC_F"/>
    <property type="match status" value="1"/>
</dbReference>
<keyword evidence="5" id="KW-1185">Reference proteome</keyword>
<dbReference type="PROSITE" id="PS50893">
    <property type="entry name" value="ABC_TRANSPORTER_2"/>
    <property type="match status" value="2"/>
</dbReference>
<evidence type="ECO:0000256" key="2">
    <source>
        <dbReference type="ARBA" id="ARBA00022840"/>
    </source>
</evidence>
<proteinExistence type="predicted"/>
<dbReference type="CDD" id="cd03221">
    <property type="entry name" value="ABCF_EF-3"/>
    <property type="match status" value="2"/>
</dbReference>
<dbReference type="PANTHER" id="PTHR42855:SF2">
    <property type="entry name" value="DRUG RESISTANCE ABC TRANSPORTER,ATP-BINDING PROTEIN"/>
    <property type="match status" value="1"/>
</dbReference>